<dbReference type="PANTHER" id="PTHR22603:SF93">
    <property type="entry name" value="RE24176P"/>
    <property type="match status" value="1"/>
</dbReference>
<organism evidence="5 6">
    <name type="scientific">Molorchus minor</name>
    <dbReference type="NCBI Taxonomy" id="1323400"/>
    <lineage>
        <taxon>Eukaryota</taxon>
        <taxon>Metazoa</taxon>
        <taxon>Ecdysozoa</taxon>
        <taxon>Arthropoda</taxon>
        <taxon>Hexapoda</taxon>
        <taxon>Insecta</taxon>
        <taxon>Pterygota</taxon>
        <taxon>Neoptera</taxon>
        <taxon>Endopterygota</taxon>
        <taxon>Coleoptera</taxon>
        <taxon>Polyphaga</taxon>
        <taxon>Cucujiformia</taxon>
        <taxon>Chrysomeloidea</taxon>
        <taxon>Cerambycidae</taxon>
        <taxon>Lamiinae</taxon>
        <taxon>Monochamini</taxon>
        <taxon>Molorchus</taxon>
    </lineage>
</organism>
<gene>
    <name evidence="5" type="ORF">NQ317_015655</name>
</gene>
<dbReference type="PANTHER" id="PTHR22603">
    <property type="entry name" value="CHOLINE/ETHANOALAMINE KINASE"/>
    <property type="match status" value="1"/>
</dbReference>
<sequence>MRPSMSTIKWWDFFSKQVTGDSTEMRELAARICKDYLHGVWKKVTSQDIGFKHISYPNFKRRPIQPIIPRVPPGSSVEREQLQGRAQGDTDPHLRPDPRRGRPGEALITESVIFTLLSERGLGPKLHGIFPGGRIEQYINARPLLTRELADERLTVQIAQKMATIHSMEVPLHKEPTWMWDTINRWLQTCEKKLKSNVPESVQKFLEKIDLRAETEWLKKRIDAENTPVVFCHNDMQEGNILMCLDADKENNNAEPKIVIIDFEYCSYNYRAFDVANHFIEWMYDYTEPNYPFFSEDFSKYPTEKQRLTFIRAYLDERGSRENPKKLMREVELFTMASHFFWSLWGFINADTSKIPFGYWEYACSRLSCYQQLKQKATGSVQQKRKMDDVTV</sequence>
<name>A0ABQ9JLC8_9CUCU</name>
<comment type="similarity">
    <text evidence="3">Belongs to the choline/ethanolamine kinase family.</text>
</comment>
<keyword evidence="1" id="KW-0443">Lipid metabolism</keyword>
<keyword evidence="1" id="KW-0444">Lipid biosynthesis</keyword>
<dbReference type="CDD" id="cd05156">
    <property type="entry name" value="ChoK_euk"/>
    <property type="match status" value="1"/>
</dbReference>
<dbReference type="Pfam" id="PF01633">
    <property type="entry name" value="Choline_kinase"/>
    <property type="match status" value="1"/>
</dbReference>
<evidence type="ECO:0000256" key="2">
    <source>
        <dbReference type="ARBA" id="ARBA00023264"/>
    </source>
</evidence>
<evidence type="ECO:0008006" key="7">
    <source>
        <dbReference type="Google" id="ProtNLM"/>
    </source>
</evidence>
<evidence type="ECO:0000256" key="1">
    <source>
        <dbReference type="ARBA" id="ARBA00023209"/>
    </source>
</evidence>
<dbReference type="InterPro" id="IPR011009">
    <property type="entry name" value="Kinase-like_dom_sf"/>
</dbReference>
<evidence type="ECO:0000313" key="6">
    <source>
        <dbReference type="Proteomes" id="UP001162164"/>
    </source>
</evidence>
<dbReference type="SUPFAM" id="SSF56112">
    <property type="entry name" value="Protein kinase-like (PK-like)"/>
    <property type="match status" value="1"/>
</dbReference>
<keyword evidence="6" id="KW-1185">Reference proteome</keyword>
<dbReference type="Gene3D" id="3.30.200.20">
    <property type="entry name" value="Phosphorylase Kinase, domain 1"/>
    <property type="match status" value="2"/>
</dbReference>
<evidence type="ECO:0000256" key="3">
    <source>
        <dbReference type="ARBA" id="ARBA00038211"/>
    </source>
</evidence>
<keyword evidence="1" id="KW-0594">Phospholipid biosynthesis</keyword>
<reference evidence="5" key="1">
    <citation type="journal article" date="2023" name="Insect Mol. Biol.">
        <title>Genome sequencing provides insights into the evolution of gene families encoding plant cell wall-degrading enzymes in longhorned beetles.</title>
        <authorList>
            <person name="Shin N.R."/>
            <person name="Okamura Y."/>
            <person name="Kirsch R."/>
            <person name="Pauchet Y."/>
        </authorList>
    </citation>
    <scope>NUCLEOTIDE SEQUENCE</scope>
    <source>
        <strain evidence="5">MMC_N1</strain>
    </source>
</reference>
<accession>A0ABQ9JLC8</accession>
<protein>
    <recommendedName>
        <fullName evidence="7">Choline/ethanolamine kinase</fullName>
    </recommendedName>
</protein>
<comment type="caution">
    <text evidence="5">The sequence shown here is derived from an EMBL/GenBank/DDBJ whole genome shotgun (WGS) entry which is preliminary data.</text>
</comment>
<keyword evidence="2" id="KW-1208">Phospholipid metabolism</keyword>
<dbReference type="Proteomes" id="UP001162164">
    <property type="component" value="Unassembled WGS sequence"/>
</dbReference>
<dbReference type="EMBL" id="JAPWTJ010000411">
    <property type="protein sequence ID" value="KAJ8978686.1"/>
    <property type="molecule type" value="Genomic_DNA"/>
</dbReference>
<feature type="region of interest" description="Disordered" evidence="4">
    <location>
        <begin position="65"/>
        <end position="103"/>
    </location>
</feature>
<proteinExistence type="inferred from homology"/>
<dbReference type="Gene3D" id="3.90.1200.10">
    <property type="match status" value="1"/>
</dbReference>
<feature type="compositionally biased region" description="Basic and acidic residues" evidence="4">
    <location>
        <begin position="77"/>
        <end position="103"/>
    </location>
</feature>
<evidence type="ECO:0000256" key="4">
    <source>
        <dbReference type="SAM" id="MobiDB-lite"/>
    </source>
</evidence>
<evidence type="ECO:0000313" key="5">
    <source>
        <dbReference type="EMBL" id="KAJ8978686.1"/>
    </source>
</evidence>